<dbReference type="GO" id="GO:0020037">
    <property type="term" value="F:heme binding"/>
    <property type="evidence" value="ECO:0007669"/>
    <property type="project" value="InterPro"/>
</dbReference>
<organism evidence="7">
    <name type="scientific">Flavobacterium capsici</name>
    <dbReference type="NCBI Taxonomy" id="3075618"/>
    <lineage>
        <taxon>Bacteria</taxon>
        <taxon>Pseudomonadati</taxon>
        <taxon>Bacteroidota</taxon>
        <taxon>Flavobacteriia</taxon>
        <taxon>Flavobacteriales</taxon>
        <taxon>Flavobacteriaceae</taxon>
        <taxon>Flavobacterium</taxon>
    </lineage>
</organism>
<feature type="domain" description="Cytochrome c" evidence="6">
    <location>
        <begin position="29"/>
        <end position="118"/>
    </location>
</feature>
<dbReference type="EMBL" id="CP134878">
    <property type="protein sequence ID" value="WNM18817.1"/>
    <property type="molecule type" value="Genomic_DNA"/>
</dbReference>
<accession>A0AA96EVT5</accession>
<keyword evidence="5" id="KW-0732">Signal</keyword>
<dbReference type="EMBL" id="CP134890">
    <property type="protein sequence ID" value="WNM22868.1"/>
    <property type="molecule type" value="Genomic_DNA"/>
</dbReference>
<reference evidence="7 9" key="1">
    <citation type="submission" date="2023-09" db="EMBL/GenBank/DDBJ databases">
        <title>Flavobacterium sp. a novel bacteria isolate from Pepper rhizosphere.</title>
        <authorList>
            <person name="Peng Y."/>
            <person name="Lee J."/>
        </authorList>
    </citation>
    <scope>NUCLEOTIDE SEQUENCE</scope>
    <source>
        <strain evidence="7">PMR2A8</strain>
        <strain evidence="8 9">PMTSA4</strain>
    </source>
</reference>
<sequence length="120" mass="13236">MKKNKIYVFILSIVLFSSCTSDSTSDLLQEIDNNDITYTLFVKSVIDNNCIVCHATTPINGAPMSLTTYADVKNAIQTRGLLDRISRPQGSSGMMPNGGTRLPQETIDNIFTWAQNGFPE</sequence>
<gene>
    <name evidence="8" type="ORF">RN605_05785</name>
    <name evidence="7" type="ORF">RN608_12485</name>
</gene>
<dbReference type="PROSITE" id="PS51257">
    <property type="entry name" value="PROKAR_LIPOPROTEIN"/>
    <property type="match status" value="1"/>
</dbReference>
<name>A0AA96EVT5_9FLAO</name>
<dbReference type="PROSITE" id="PS51007">
    <property type="entry name" value="CYTC"/>
    <property type="match status" value="1"/>
</dbReference>
<evidence type="ECO:0000259" key="6">
    <source>
        <dbReference type="PROSITE" id="PS51007"/>
    </source>
</evidence>
<dbReference type="KEGG" id="fcj:RN605_05785"/>
<dbReference type="RefSeq" id="WP_313323022.1">
    <property type="nucleotide sequence ID" value="NZ_CP134878.1"/>
</dbReference>
<evidence type="ECO:0000256" key="5">
    <source>
        <dbReference type="SAM" id="SignalP"/>
    </source>
</evidence>
<keyword evidence="3 4" id="KW-0408">Iron</keyword>
<dbReference type="SUPFAM" id="SSF46626">
    <property type="entry name" value="Cytochrome c"/>
    <property type="match status" value="1"/>
</dbReference>
<dbReference type="GO" id="GO:0009055">
    <property type="term" value="F:electron transfer activity"/>
    <property type="evidence" value="ECO:0007669"/>
    <property type="project" value="InterPro"/>
</dbReference>
<evidence type="ECO:0000313" key="7">
    <source>
        <dbReference type="EMBL" id="WNM18817.1"/>
    </source>
</evidence>
<evidence type="ECO:0000256" key="2">
    <source>
        <dbReference type="ARBA" id="ARBA00022723"/>
    </source>
</evidence>
<proteinExistence type="predicted"/>
<dbReference type="AlphaFoldDB" id="A0AA96EVT5"/>
<keyword evidence="1 4" id="KW-0349">Heme</keyword>
<evidence type="ECO:0000256" key="3">
    <source>
        <dbReference type="ARBA" id="ARBA00023004"/>
    </source>
</evidence>
<evidence type="ECO:0000256" key="4">
    <source>
        <dbReference type="PROSITE-ProRule" id="PRU00433"/>
    </source>
</evidence>
<accession>A0AA96F4E7</accession>
<feature type="chain" id="PRO_5044705115" description="Cytochrome c domain-containing protein" evidence="5">
    <location>
        <begin position="24"/>
        <end position="120"/>
    </location>
</feature>
<protein>
    <recommendedName>
        <fullName evidence="6">Cytochrome c domain-containing protein</fullName>
    </recommendedName>
</protein>
<dbReference type="InterPro" id="IPR009056">
    <property type="entry name" value="Cyt_c-like_dom"/>
</dbReference>
<evidence type="ECO:0000313" key="9">
    <source>
        <dbReference type="Proteomes" id="UP001304515"/>
    </source>
</evidence>
<dbReference type="GO" id="GO:0046872">
    <property type="term" value="F:metal ion binding"/>
    <property type="evidence" value="ECO:0007669"/>
    <property type="project" value="UniProtKB-KW"/>
</dbReference>
<evidence type="ECO:0000256" key="1">
    <source>
        <dbReference type="ARBA" id="ARBA00022617"/>
    </source>
</evidence>
<dbReference type="Proteomes" id="UP001304515">
    <property type="component" value="Chromosome"/>
</dbReference>
<dbReference type="InterPro" id="IPR036909">
    <property type="entry name" value="Cyt_c-like_dom_sf"/>
</dbReference>
<evidence type="ECO:0000313" key="8">
    <source>
        <dbReference type="EMBL" id="WNM22868.1"/>
    </source>
</evidence>
<keyword evidence="9" id="KW-1185">Reference proteome</keyword>
<keyword evidence="2 4" id="KW-0479">Metal-binding</keyword>
<feature type="signal peptide" evidence="5">
    <location>
        <begin position="1"/>
        <end position="23"/>
    </location>
</feature>